<keyword evidence="6 8" id="KW-1133">Transmembrane helix</keyword>
<reference evidence="9 10" key="1">
    <citation type="submission" date="2024-06" db="EMBL/GenBank/DDBJ databases">
        <title>Genomic Encyclopedia of Type Strains, Phase IV (KMG-IV): sequencing the most valuable type-strain genomes for metagenomic binning, comparative biology and taxonomic classification.</title>
        <authorList>
            <person name="Goeker M."/>
        </authorList>
    </citation>
    <scope>NUCLEOTIDE SEQUENCE [LARGE SCALE GENOMIC DNA]</scope>
    <source>
        <strain evidence="9 10">DSM 28303</strain>
    </source>
</reference>
<dbReference type="NCBIfam" id="TIGR03426">
    <property type="entry name" value="shape_MreD"/>
    <property type="match status" value="1"/>
</dbReference>
<keyword evidence="3" id="KW-1003">Cell membrane</keyword>
<comment type="subcellular location">
    <subcellularLocation>
        <location evidence="1">Cell membrane</location>
        <topology evidence="1">Multi-pass membrane protein</topology>
    </subcellularLocation>
</comment>
<evidence type="ECO:0000256" key="7">
    <source>
        <dbReference type="ARBA" id="ARBA00023136"/>
    </source>
</evidence>
<feature type="transmembrane region" description="Helical" evidence="8">
    <location>
        <begin position="132"/>
        <end position="159"/>
    </location>
</feature>
<feature type="transmembrane region" description="Helical" evidence="8">
    <location>
        <begin position="57"/>
        <end position="89"/>
    </location>
</feature>
<evidence type="ECO:0000256" key="5">
    <source>
        <dbReference type="ARBA" id="ARBA00022960"/>
    </source>
</evidence>
<evidence type="ECO:0000256" key="1">
    <source>
        <dbReference type="ARBA" id="ARBA00004651"/>
    </source>
</evidence>
<organism evidence="9 10">
    <name type="scientific">Streptococcus rupicaprae</name>
    <dbReference type="NCBI Taxonomy" id="759619"/>
    <lineage>
        <taxon>Bacteria</taxon>
        <taxon>Bacillati</taxon>
        <taxon>Bacillota</taxon>
        <taxon>Bacilli</taxon>
        <taxon>Lactobacillales</taxon>
        <taxon>Streptococcaceae</taxon>
        <taxon>Streptococcus</taxon>
    </lineage>
</organism>
<dbReference type="RefSeq" id="WP_354366045.1">
    <property type="nucleotide sequence ID" value="NZ_JBEPLO010000027.1"/>
</dbReference>
<dbReference type="EMBL" id="JBEPLO010000027">
    <property type="protein sequence ID" value="MET3558936.1"/>
    <property type="molecule type" value="Genomic_DNA"/>
</dbReference>
<dbReference type="Proteomes" id="UP001549122">
    <property type="component" value="Unassembled WGS sequence"/>
</dbReference>
<evidence type="ECO:0000313" key="10">
    <source>
        <dbReference type="Proteomes" id="UP001549122"/>
    </source>
</evidence>
<keyword evidence="10" id="KW-1185">Reference proteome</keyword>
<comment type="caution">
    <text evidence="9">The sequence shown here is derived from an EMBL/GenBank/DDBJ whole genome shotgun (WGS) entry which is preliminary data.</text>
</comment>
<evidence type="ECO:0000313" key="9">
    <source>
        <dbReference type="EMBL" id="MET3558936.1"/>
    </source>
</evidence>
<evidence type="ECO:0000256" key="8">
    <source>
        <dbReference type="SAM" id="Phobius"/>
    </source>
</evidence>
<evidence type="ECO:0000256" key="6">
    <source>
        <dbReference type="ARBA" id="ARBA00022989"/>
    </source>
</evidence>
<proteinExistence type="inferred from homology"/>
<keyword evidence="5" id="KW-0133">Cell shape</keyword>
<sequence>MMKKIMFSISVLLLLLVLDLQLNLLFSHLFWNGLQPNYHLFLLCLVAMTSRASDFKLFYICLIVGILLDIYILNVLGLNMILLPLFVLLASNVFKIRCLRFWNFCLLSVVIVFLFEISHFLIAWLLEGMTYSWTYFIVKILAPTLILNLVVGILLYPLIRNILQRNRHLIVTNV</sequence>
<feature type="transmembrane region" description="Helical" evidence="8">
    <location>
        <begin position="101"/>
        <end position="126"/>
    </location>
</feature>
<keyword evidence="4 8" id="KW-0812">Transmembrane</keyword>
<name>A0ABV2FK69_9STRE</name>
<dbReference type="InterPro" id="IPR007227">
    <property type="entry name" value="Cell_shape_determining_MreD"/>
</dbReference>
<dbReference type="Pfam" id="PF04093">
    <property type="entry name" value="MreD"/>
    <property type="match status" value="1"/>
</dbReference>
<comment type="similarity">
    <text evidence="2">Belongs to the MreD family.</text>
</comment>
<gene>
    <name evidence="9" type="ORF">ABID29_002064</name>
</gene>
<protein>
    <submittedName>
        <fullName evidence="9">Rod shape-determining protein MreD</fullName>
    </submittedName>
</protein>
<evidence type="ECO:0000256" key="2">
    <source>
        <dbReference type="ARBA" id="ARBA00007776"/>
    </source>
</evidence>
<accession>A0ABV2FK69</accession>
<evidence type="ECO:0000256" key="3">
    <source>
        <dbReference type="ARBA" id="ARBA00022475"/>
    </source>
</evidence>
<keyword evidence="7 8" id="KW-0472">Membrane</keyword>
<evidence type="ECO:0000256" key="4">
    <source>
        <dbReference type="ARBA" id="ARBA00022692"/>
    </source>
</evidence>